<accession>A0A6J4MB50</accession>
<dbReference type="EMBL" id="CADCTV010000676">
    <property type="protein sequence ID" value="CAA9353103.1"/>
    <property type="molecule type" value="Genomic_DNA"/>
</dbReference>
<proteinExistence type="predicted"/>
<sequence length="25" mass="2754">VRHQEPEGLQVSSDAGPRPLSAYFL</sequence>
<dbReference type="AlphaFoldDB" id="A0A6J4MB50"/>
<feature type="non-terminal residue" evidence="2">
    <location>
        <position position="1"/>
    </location>
</feature>
<reference evidence="2" key="1">
    <citation type="submission" date="2020-02" db="EMBL/GenBank/DDBJ databases">
        <authorList>
            <person name="Meier V. D."/>
        </authorList>
    </citation>
    <scope>NUCLEOTIDE SEQUENCE</scope>
    <source>
        <strain evidence="2">AVDCRST_MAG89</strain>
    </source>
</reference>
<protein>
    <submittedName>
        <fullName evidence="2">Uncharacterized protein</fullName>
    </submittedName>
</protein>
<name>A0A6J4MB50_9BACT</name>
<evidence type="ECO:0000313" key="2">
    <source>
        <dbReference type="EMBL" id="CAA9353103.1"/>
    </source>
</evidence>
<organism evidence="2">
    <name type="scientific">uncultured Gemmatimonadota bacterium</name>
    <dbReference type="NCBI Taxonomy" id="203437"/>
    <lineage>
        <taxon>Bacteria</taxon>
        <taxon>Pseudomonadati</taxon>
        <taxon>Gemmatimonadota</taxon>
        <taxon>environmental samples</taxon>
    </lineage>
</organism>
<feature type="non-terminal residue" evidence="2">
    <location>
        <position position="25"/>
    </location>
</feature>
<gene>
    <name evidence="2" type="ORF">AVDCRST_MAG89-3245</name>
</gene>
<feature type="region of interest" description="Disordered" evidence="1">
    <location>
        <begin position="1"/>
        <end position="25"/>
    </location>
</feature>
<evidence type="ECO:0000256" key="1">
    <source>
        <dbReference type="SAM" id="MobiDB-lite"/>
    </source>
</evidence>